<dbReference type="GO" id="GO:0003676">
    <property type="term" value="F:nucleic acid binding"/>
    <property type="evidence" value="ECO:0007669"/>
    <property type="project" value="InterPro"/>
</dbReference>
<dbReference type="InterPro" id="IPR002156">
    <property type="entry name" value="RNaseH_domain"/>
</dbReference>
<dbReference type="Proteomes" id="UP000237347">
    <property type="component" value="Unassembled WGS sequence"/>
</dbReference>
<proteinExistence type="predicted"/>
<gene>
    <name evidence="2" type="ORF">CFP56_016726</name>
</gene>
<evidence type="ECO:0000259" key="1">
    <source>
        <dbReference type="Pfam" id="PF13456"/>
    </source>
</evidence>
<dbReference type="EMBL" id="PKMF04000262">
    <property type="protein sequence ID" value="KAK7840428.1"/>
    <property type="molecule type" value="Genomic_DNA"/>
</dbReference>
<evidence type="ECO:0000313" key="2">
    <source>
        <dbReference type="EMBL" id="KAK7840428.1"/>
    </source>
</evidence>
<dbReference type="PANTHER" id="PTHR35218:SF7">
    <property type="entry name" value="ENDONUCLEASE_EXONUCLEASE_PHOSPHATASE"/>
    <property type="match status" value="1"/>
</dbReference>
<protein>
    <recommendedName>
        <fullName evidence="1">RNase H type-1 domain-containing protein</fullName>
    </recommendedName>
</protein>
<dbReference type="AlphaFoldDB" id="A0AAW0KP46"/>
<comment type="caution">
    <text evidence="2">The sequence shown here is derived from an EMBL/GenBank/DDBJ whole genome shotgun (WGS) entry which is preliminary data.</text>
</comment>
<dbReference type="Gene3D" id="3.60.10.10">
    <property type="entry name" value="Endonuclease/exonuclease/phosphatase"/>
    <property type="match status" value="1"/>
</dbReference>
<sequence>MERELVPLEICQRKFLTGEATGVLIQGTLPQLKLIQTITATASFTLGTMTKQTQLSLLEHSITLMLGTHVLKEDLRQVGWSWMTSRRAFALECESFKPHISPKMNILVWNCRGAMKPSFRSSICDLTNYHSLGIVVITETRISGSRAGDILRALPYDGIHTTDSIGYAGGIWLLWRRDMVDLEVLAATEQEIQAIVKEDQRLVAHFLDSNGTWSWENLSFILPQPLLAAINATPINTSLPSEDLIAWAPSKDDASEVINLFSKPSNTNRLAQPIVHEYRSMLQAFLEYHMQHCYRETNRVADMLANIGRCQEDSFVSYVNPPFVVMEALNYDSNAVTRTIRTPIILV</sequence>
<accession>A0AAW0KP46</accession>
<organism evidence="2 3">
    <name type="scientific">Quercus suber</name>
    <name type="common">Cork oak</name>
    <dbReference type="NCBI Taxonomy" id="58331"/>
    <lineage>
        <taxon>Eukaryota</taxon>
        <taxon>Viridiplantae</taxon>
        <taxon>Streptophyta</taxon>
        <taxon>Embryophyta</taxon>
        <taxon>Tracheophyta</taxon>
        <taxon>Spermatophyta</taxon>
        <taxon>Magnoliopsida</taxon>
        <taxon>eudicotyledons</taxon>
        <taxon>Gunneridae</taxon>
        <taxon>Pentapetalae</taxon>
        <taxon>rosids</taxon>
        <taxon>fabids</taxon>
        <taxon>Fagales</taxon>
        <taxon>Fagaceae</taxon>
        <taxon>Quercus</taxon>
    </lineage>
</organism>
<feature type="domain" description="RNase H type-1" evidence="1">
    <location>
        <begin position="253"/>
        <end position="306"/>
    </location>
</feature>
<keyword evidence="3" id="KW-1185">Reference proteome</keyword>
<dbReference type="GO" id="GO:0004523">
    <property type="term" value="F:RNA-DNA hybrid ribonuclease activity"/>
    <property type="evidence" value="ECO:0007669"/>
    <property type="project" value="InterPro"/>
</dbReference>
<dbReference type="PANTHER" id="PTHR35218">
    <property type="entry name" value="RNASE H DOMAIN-CONTAINING PROTEIN"/>
    <property type="match status" value="1"/>
</dbReference>
<dbReference type="SUPFAM" id="SSF56219">
    <property type="entry name" value="DNase I-like"/>
    <property type="match status" value="1"/>
</dbReference>
<name>A0AAW0KP46_QUESU</name>
<reference evidence="2 3" key="1">
    <citation type="journal article" date="2018" name="Sci. Data">
        <title>The draft genome sequence of cork oak.</title>
        <authorList>
            <person name="Ramos A.M."/>
            <person name="Usie A."/>
            <person name="Barbosa P."/>
            <person name="Barros P.M."/>
            <person name="Capote T."/>
            <person name="Chaves I."/>
            <person name="Simoes F."/>
            <person name="Abreu I."/>
            <person name="Carrasquinho I."/>
            <person name="Faro C."/>
            <person name="Guimaraes J.B."/>
            <person name="Mendonca D."/>
            <person name="Nobrega F."/>
            <person name="Rodrigues L."/>
            <person name="Saibo N.J.M."/>
            <person name="Varela M.C."/>
            <person name="Egas C."/>
            <person name="Matos J."/>
            <person name="Miguel C.M."/>
            <person name="Oliveira M.M."/>
            <person name="Ricardo C.P."/>
            <person name="Goncalves S."/>
        </authorList>
    </citation>
    <scope>NUCLEOTIDE SEQUENCE [LARGE SCALE GENOMIC DNA]</scope>
    <source>
        <strain evidence="3">cv. HL8</strain>
    </source>
</reference>
<dbReference type="InterPro" id="IPR036691">
    <property type="entry name" value="Endo/exonu/phosph_ase_sf"/>
</dbReference>
<evidence type="ECO:0000313" key="3">
    <source>
        <dbReference type="Proteomes" id="UP000237347"/>
    </source>
</evidence>
<dbReference type="Pfam" id="PF13456">
    <property type="entry name" value="RVT_3"/>
    <property type="match status" value="1"/>
</dbReference>